<dbReference type="OrthoDB" id="5847726at2759"/>
<gene>
    <name evidence="2" type="ORF">CBOVIS_LOCUS84</name>
</gene>
<evidence type="ECO:0000256" key="1">
    <source>
        <dbReference type="SAM" id="Phobius"/>
    </source>
</evidence>
<comment type="caution">
    <text evidence="2">The sequence shown here is derived from an EMBL/GenBank/DDBJ whole genome shotgun (WGS) entry which is preliminary data.</text>
</comment>
<keyword evidence="1" id="KW-0472">Membrane</keyword>
<keyword evidence="1" id="KW-0812">Transmembrane</keyword>
<name>A0A8S1E990_9PELO</name>
<dbReference type="Proteomes" id="UP000494206">
    <property type="component" value="Unassembled WGS sequence"/>
</dbReference>
<sequence>MIFINTRPVDENAQCERRASKAPSTAHVSSTNEGSSHILRLSLSLMIFYVLVSLFPCILFYPVSLISMAVPMLALFFALCSIRGDFYNTQWPIMFIAVVGILLKIAASVAYISLFPLKDNRRPGKPARSENETKHYRTVFYIILACVELFVLIVGVCLKWQLVTLQQRDQMQKRRSTLLSNRPLFSEDGTRRSIQA</sequence>
<feature type="transmembrane region" description="Helical" evidence="1">
    <location>
        <begin position="46"/>
        <end position="79"/>
    </location>
</feature>
<proteinExistence type="predicted"/>
<accession>A0A8S1E990</accession>
<evidence type="ECO:0000313" key="3">
    <source>
        <dbReference type="Proteomes" id="UP000494206"/>
    </source>
</evidence>
<feature type="transmembrane region" description="Helical" evidence="1">
    <location>
        <begin position="138"/>
        <end position="162"/>
    </location>
</feature>
<protein>
    <submittedName>
        <fullName evidence="2">Uncharacterized protein</fullName>
    </submittedName>
</protein>
<dbReference type="EMBL" id="CADEPM010000001">
    <property type="protein sequence ID" value="CAB3396551.1"/>
    <property type="molecule type" value="Genomic_DNA"/>
</dbReference>
<reference evidence="2 3" key="1">
    <citation type="submission" date="2020-04" db="EMBL/GenBank/DDBJ databases">
        <authorList>
            <person name="Laetsch R D."/>
            <person name="Stevens L."/>
            <person name="Kumar S."/>
            <person name="Blaxter L. M."/>
        </authorList>
    </citation>
    <scope>NUCLEOTIDE SEQUENCE [LARGE SCALE GENOMIC DNA]</scope>
</reference>
<evidence type="ECO:0000313" key="2">
    <source>
        <dbReference type="EMBL" id="CAB3396551.1"/>
    </source>
</evidence>
<dbReference type="AlphaFoldDB" id="A0A8S1E990"/>
<organism evidence="2 3">
    <name type="scientific">Caenorhabditis bovis</name>
    <dbReference type="NCBI Taxonomy" id="2654633"/>
    <lineage>
        <taxon>Eukaryota</taxon>
        <taxon>Metazoa</taxon>
        <taxon>Ecdysozoa</taxon>
        <taxon>Nematoda</taxon>
        <taxon>Chromadorea</taxon>
        <taxon>Rhabditida</taxon>
        <taxon>Rhabditina</taxon>
        <taxon>Rhabditomorpha</taxon>
        <taxon>Rhabditoidea</taxon>
        <taxon>Rhabditidae</taxon>
        <taxon>Peloderinae</taxon>
        <taxon>Caenorhabditis</taxon>
    </lineage>
</organism>
<feature type="transmembrane region" description="Helical" evidence="1">
    <location>
        <begin position="91"/>
        <end position="117"/>
    </location>
</feature>
<keyword evidence="3" id="KW-1185">Reference proteome</keyword>
<keyword evidence="1" id="KW-1133">Transmembrane helix</keyword>